<protein>
    <submittedName>
        <fullName evidence="2">Receptor-interacting serine/threonine-protein kinase</fullName>
    </submittedName>
</protein>
<dbReference type="KEGG" id="clup:CLUP02_16969"/>
<dbReference type="Pfam" id="PF00023">
    <property type="entry name" value="Ank"/>
    <property type="match status" value="1"/>
</dbReference>
<keyword evidence="2" id="KW-0418">Kinase</keyword>
<dbReference type="EMBL" id="CP019481">
    <property type="protein sequence ID" value="UQC91434.1"/>
    <property type="molecule type" value="Genomic_DNA"/>
</dbReference>
<dbReference type="SUPFAM" id="SSF48403">
    <property type="entry name" value="Ankyrin repeat"/>
    <property type="match status" value="1"/>
</dbReference>
<sequence>LGGFSRVFRFFINKGADVNAQGSYYGNALYTTSYEGYREIIVRLLIKKGADVNA</sequence>
<dbReference type="RefSeq" id="XP_049153033.1">
    <property type="nucleotide sequence ID" value="XM_049295886.1"/>
</dbReference>
<organism evidence="2 3">
    <name type="scientific">Colletotrichum lupini</name>
    <dbReference type="NCBI Taxonomy" id="145971"/>
    <lineage>
        <taxon>Eukaryota</taxon>
        <taxon>Fungi</taxon>
        <taxon>Dikarya</taxon>
        <taxon>Ascomycota</taxon>
        <taxon>Pezizomycotina</taxon>
        <taxon>Sordariomycetes</taxon>
        <taxon>Hypocreomycetidae</taxon>
        <taxon>Glomerellales</taxon>
        <taxon>Glomerellaceae</taxon>
        <taxon>Colletotrichum</taxon>
        <taxon>Colletotrichum acutatum species complex</taxon>
    </lineage>
</organism>
<keyword evidence="2" id="KW-0808">Transferase</keyword>
<dbReference type="PROSITE" id="PS50088">
    <property type="entry name" value="ANK_REPEAT"/>
    <property type="match status" value="1"/>
</dbReference>
<evidence type="ECO:0000313" key="3">
    <source>
        <dbReference type="Proteomes" id="UP000830671"/>
    </source>
</evidence>
<keyword evidence="3" id="KW-1185">Reference proteome</keyword>
<evidence type="ECO:0000256" key="1">
    <source>
        <dbReference type="PROSITE-ProRule" id="PRU00023"/>
    </source>
</evidence>
<dbReference type="InterPro" id="IPR002110">
    <property type="entry name" value="Ankyrin_rpt"/>
</dbReference>
<evidence type="ECO:0000313" key="2">
    <source>
        <dbReference type="EMBL" id="UQC91434.1"/>
    </source>
</evidence>
<keyword evidence="2" id="KW-0675">Receptor</keyword>
<dbReference type="Gene3D" id="1.25.40.20">
    <property type="entry name" value="Ankyrin repeat-containing domain"/>
    <property type="match status" value="1"/>
</dbReference>
<dbReference type="Proteomes" id="UP000830671">
    <property type="component" value="Chromosome 9"/>
</dbReference>
<feature type="non-terminal residue" evidence="2">
    <location>
        <position position="1"/>
    </location>
</feature>
<reference evidence="2" key="1">
    <citation type="journal article" date="2021" name="Mol. Plant Microbe Interact.">
        <title>Complete Genome Sequence of the Plant-Pathogenic Fungus Colletotrichum lupini.</title>
        <authorList>
            <person name="Baroncelli R."/>
            <person name="Pensec F."/>
            <person name="Da Lio D."/>
            <person name="Boufleur T."/>
            <person name="Vicente I."/>
            <person name="Sarrocco S."/>
            <person name="Picot A."/>
            <person name="Baraldi E."/>
            <person name="Sukno S."/>
            <person name="Thon M."/>
            <person name="Le Floch G."/>
        </authorList>
    </citation>
    <scope>NUCLEOTIDE SEQUENCE</scope>
    <source>
        <strain evidence="2">IMI 504893</strain>
    </source>
</reference>
<dbReference type="GO" id="GO:0016301">
    <property type="term" value="F:kinase activity"/>
    <property type="evidence" value="ECO:0007669"/>
    <property type="project" value="UniProtKB-KW"/>
</dbReference>
<dbReference type="GeneID" id="73350896"/>
<dbReference type="PROSITE" id="PS50297">
    <property type="entry name" value="ANK_REP_REGION"/>
    <property type="match status" value="1"/>
</dbReference>
<feature type="repeat" description="ANK" evidence="1">
    <location>
        <begin position="24"/>
        <end position="54"/>
    </location>
</feature>
<accession>A0A9Q8WQ10</accession>
<keyword evidence="1" id="KW-0040">ANK repeat</keyword>
<dbReference type="InterPro" id="IPR036770">
    <property type="entry name" value="Ankyrin_rpt-contain_sf"/>
</dbReference>
<gene>
    <name evidence="2" type="ORF">CLUP02_16969</name>
</gene>
<name>A0A9Q8WQ10_9PEZI</name>
<dbReference type="AlphaFoldDB" id="A0A9Q8WQ10"/>
<proteinExistence type="predicted"/>